<evidence type="ECO:0000313" key="3">
    <source>
        <dbReference type="Proteomes" id="UP000297273"/>
    </source>
</evidence>
<dbReference type="Proteomes" id="UP000297946">
    <property type="component" value="Unassembled WGS sequence"/>
</dbReference>
<dbReference type="EMBL" id="RQGC01000012">
    <property type="protein sequence ID" value="TGL39546.1"/>
    <property type="molecule type" value="Genomic_DNA"/>
</dbReference>
<reference evidence="1 4" key="2">
    <citation type="journal article" date="2019" name="PLoS Negl. Trop. Dis.">
        <title>Revisiting the worldwide diversity of Leptospira species in the environment.</title>
        <authorList>
            <person name="Vincent A.T."/>
            <person name="Schiettekatte O."/>
            <person name="Bourhy P."/>
            <person name="Veyrier F.J."/>
            <person name="Picardeau M."/>
        </authorList>
    </citation>
    <scope>NUCLEOTIDE SEQUENCE [LARGE SCALE GENOMIC DNA]</scope>
    <source>
        <strain evidence="2">201702690</strain>
        <strain evidence="1 4">SSW18</strain>
    </source>
</reference>
<dbReference type="Proteomes" id="UP000297273">
    <property type="component" value="Unassembled WGS sequence"/>
</dbReference>
<evidence type="ECO:0000313" key="2">
    <source>
        <dbReference type="EMBL" id="TGL39546.1"/>
    </source>
</evidence>
<dbReference type="EMBL" id="RQER01000005">
    <property type="protein sequence ID" value="TGK01860.1"/>
    <property type="molecule type" value="Genomic_DNA"/>
</dbReference>
<evidence type="ECO:0000313" key="4">
    <source>
        <dbReference type="Proteomes" id="UP000297946"/>
    </source>
</evidence>
<dbReference type="AlphaFoldDB" id="A0A5F1ZQY0"/>
<gene>
    <name evidence="1" type="ORF">EHO57_08670</name>
    <name evidence="2" type="ORF">EHQ53_15430</name>
</gene>
<proteinExistence type="predicted"/>
<reference evidence="2" key="1">
    <citation type="submission" date="2018-10" db="EMBL/GenBank/DDBJ databases">
        <authorList>
            <person name="Vincent A.T."/>
            <person name="Schiettekatte O."/>
            <person name="Bourhy P."/>
            <person name="Veyrier F.J."/>
            <person name="Picardeau M."/>
        </authorList>
    </citation>
    <scope>NUCLEOTIDE SEQUENCE</scope>
    <source>
        <strain evidence="2">201702690</strain>
    </source>
</reference>
<organism evidence="1 4">
    <name type="scientific">Leptospira langatensis</name>
    <dbReference type="NCBI Taxonomy" id="2484983"/>
    <lineage>
        <taxon>Bacteria</taxon>
        <taxon>Pseudomonadati</taxon>
        <taxon>Spirochaetota</taxon>
        <taxon>Spirochaetia</taxon>
        <taxon>Leptospirales</taxon>
        <taxon>Leptospiraceae</taxon>
        <taxon>Leptospira</taxon>
    </lineage>
</organism>
<dbReference type="OrthoDB" id="338062at2"/>
<sequence>MTFTVSEIRKFFSNFLRYIILFSLGCNCGFRPSPLERNLTQGPNIPSFVSLPESGEYFSEIKKIPTGFYVRQVYLNNSISKQEMFISQLTVSEAKNWEEIRFEGKLSVDPSGNYLRFRPRLCRIFTSKNPGDRWTLTRAYECDHYEFLIWKSGNGEMRLVPGPEGEEDGLKLVRPKSGNSSQIAAIVLKVDSLITSVWGMRLSRVRRGASVYMERSDGKKVDLKSLQTVETTGEIKTEKQGVFPGDFILYTNPSGDAKPLAL</sequence>
<name>A0A5F1ZQY0_9LEPT</name>
<protein>
    <submittedName>
        <fullName evidence="1">Uncharacterized protein</fullName>
    </submittedName>
</protein>
<accession>A0A5F1ZQY0</accession>
<keyword evidence="3" id="KW-1185">Reference proteome</keyword>
<evidence type="ECO:0000313" key="1">
    <source>
        <dbReference type="EMBL" id="TGK01860.1"/>
    </source>
</evidence>
<comment type="caution">
    <text evidence="1">The sequence shown here is derived from an EMBL/GenBank/DDBJ whole genome shotgun (WGS) entry which is preliminary data.</text>
</comment>